<protein>
    <submittedName>
        <fullName evidence="4">Putative enzyme of poly-gamma-glutamate biosynthesis (Capsule formation)-like protein</fullName>
    </submittedName>
</protein>
<feature type="transmembrane region" description="Helical" evidence="2">
    <location>
        <begin position="42"/>
        <end position="62"/>
    </location>
</feature>
<dbReference type="OrthoDB" id="9810906at2"/>
<dbReference type="Proteomes" id="UP000239735">
    <property type="component" value="Unassembled WGS sequence"/>
</dbReference>
<dbReference type="PANTHER" id="PTHR33393:SF13">
    <property type="entry name" value="PGA BIOSYNTHESIS PROTEIN CAPA"/>
    <property type="match status" value="1"/>
</dbReference>
<keyword evidence="2" id="KW-0812">Transmembrane</keyword>
<accession>A0A2N9LKA9</accession>
<organism evidence="4 5">
    <name type="scientific">Candidatus Sulfuritelmatomonas gaucii</name>
    <dbReference type="NCBI Taxonomy" id="2043161"/>
    <lineage>
        <taxon>Bacteria</taxon>
        <taxon>Pseudomonadati</taxon>
        <taxon>Acidobacteriota</taxon>
        <taxon>Terriglobia</taxon>
        <taxon>Terriglobales</taxon>
        <taxon>Acidobacteriaceae</taxon>
        <taxon>Candidatus Sulfuritelmatomonas</taxon>
    </lineage>
</organism>
<evidence type="ECO:0000256" key="1">
    <source>
        <dbReference type="ARBA" id="ARBA00005662"/>
    </source>
</evidence>
<dbReference type="SMART" id="SM00854">
    <property type="entry name" value="PGA_cap"/>
    <property type="match status" value="1"/>
</dbReference>
<dbReference type="SUPFAM" id="SSF56300">
    <property type="entry name" value="Metallo-dependent phosphatases"/>
    <property type="match status" value="1"/>
</dbReference>
<gene>
    <name evidence="4" type="ORF">SBA5_400102</name>
</gene>
<dbReference type="Pfam" id="PF09587">
    <property type="entry name" value="PGA_cap"/>
    <property type="match status" value="1"/>
</dbReference>
<feature type="domain" description="Capsule synthesis protein CapA" evidence="3">
    <location>
        <begin position="80"/>
        <end position="340"/>
    </location>
</feature>
<dbReference type="InterPro" id="IPR052169">
    <property type="entry name" value="CW_Biosynth-Accessory"/>
</dbReference>
<keyword evidence="2" id="KW-0472">Membrane</keyword>
<evidence type="ECO:0000259" key="3">
    <source>
        <dbReference type="SMART" id="SM00854"/>
    </source>
</evidence>
<evidence type="ECO:0000313" key="4">
    <source>
        <dbReference type="EMBL" id="SPE23690.1"/>
    </source>
</evidence>
<dbReference type="CDD" id="cd07381">
    <property type="entry name" value="MPP_CapA"/>
    <property type="match status" value="1"/>
</dbReference>
<proteinExistence type="inferred from homology"/>
<comment type="similarity">
    <text evidence="1">Belongs to the CapA family.</text>
</comment>
<dbReference type="Gene3D" id="3.60.21.10">
    <property type="match status" value="1"/>
</dbReference>
<name>A0A2N9LKA9_9BACT</name>
<evidence type="ECO:0000256" key="2">
    <source>
        <dbReference type="SAM" id="Phobius"/>
    </source>
</evidence>
<reference evidence="5" key="1">
    <citation type="submission" date="2018-02" db="EMBL/GenBank/DDBJ databases">
        <authorList>
            <person name="Hausmann B."/>
        </authorList>
    </citation>
    <scope>NUCLEOTIDE SEQUENCE [LARGE SCALE GENOMIC DNA]</scope>
    <source>
        <strain evidence="5">Peat soil MAG SbA5</strain>
    </source>
</reference>
<dbReference type="InterPro" id="IPR019079">
    <property type="entry name" value="Capsule_synth_CapA"/>
</dbReference>
<dbReference type="PANTHER" id="PTHR33393">
    <property type="entry name" value="POLYGLUTAMINE SYNTHESIS ACCESSORY PROTEIN RV0574C-RELATED"/>
    <property type="match status" value="1"/>
</dbReference>
<dbReference type="AlphaFoldDB" id="A0A2N9LKA9"/>
<keyword evidence="2" id="KW-1133">Transmembrane helix</keyword>
<sequence length="491" mass="52748">MMDWVLQRGRQPGAIDEPTGAGRIALRRSGAVWGALRRQWRAGLAVLGLCAVGFALAAGTHARHHADVVVPYPHELARVNFAVAGDVIPHEAVRQAGAAAGEGEQGWSALFSDVADVFEGANFGFVNLETPVAPEHSHGTKAFMFDAPLALPEALKASGIKIVSFANNHVFDQGWAGFAESREHLNDAGLLMAGTSDNAATAWQPVITEANGIKVGWLGMTRWLNGNRNPDKDDQPHVNFFPYPSEANGAPGADEATVLAAIKAARAQCDMLVVSVHWGIEYSTAPRPEDVDLAHKMMEAGASVIVGAHPHVLQPIETYKTQDGRNTIIFYSLGNFLSNQSRTYVDGLNPDSNGDPRDELIALFSAVRDDYGPAGIRVDLGHVGVLPVWEENNRNEVAAGREKTPLIKPVLIDREIPVLQARLDALEKITGQSAVNPPVPGQAGSGLSDEQKKEFIAVTEKLKLLADRRDQIVARVGSEYVEAPPSLPAKQ</sequence>
<evidence type="ECO:0000313" key="5">
    <source>
        <dbReference type="Proteomes" id="UP000239735"/>
    </source>
</evidence>
<dbReference type="InterPro" id="IPR029052">
    <property type="entry name" value="Metallo-depent_PP-like"/>
</dbReference>
<dbReference type="EMBL" id="OKRB01000098">
    <property type="protein sequence ID" value="SPE23690.1"/>
    <property type="molecule type" value="Genomic_DNA"/>
</dbReference>